<dbReference type="GO" id="GO:0005506">
    <property type="term" value="F:iron ion binding"/>
    <property type="evidence" value="ECO:0007669"/>
    <property type="project" value="InterPro"/>
</dbReference>
<gene>
    <name evidence="8" type="ORF">A4R35_10510</name>
</gene>
<dbReference type="PRINTS" id="PR00359">
    <property type="entry name" value="BP450"/>
</dbReference>
<proteinExistence type="inferred from homology"/>
<name>A0A328VE67_9CHLR</name>
<evidence type="ECO:0000313" key="8">
    <source>
        <dbReference type="EMBL" id="RAQ95966.1"/>
    </source>
</evidence>
<keyword evidence="2 7" id="KW-0349">Heme</keyword>
<comment type="caution">
    <text evidence="8">The sequence shown here is derived from an EMBL/GenBank/DDBJ whole genome shotgun (WGS) entry which is preliminary data.</text>
</comment>
<evidence type="ECO:0000256" key="1">
    <source>
        <dbReference type="ARBA" id="ARBA00010617"/>
    </source>
</evidence>
<sequence>MQDHQSGHQRLTLSDVQRPEYLANPYPLYHRLREHDPIYWDEEMHAWVLTRYTDVVAVLRDPRFSSAWGPVETAWMPEELRPQLEPALRAVSRQMLFLDPPDHSRLRGLVARAFTPRMVESLRPRVQRLVDELLDAVQDQGEMEFVADFAYPLPAIVIAEMLGVPPEDRSQFIVWTQDFGRLLDGGHLSFEELLTTLSGIADFLAYFRRQIAQRRTAPRDDLLQALILAEEQGDRLNEEELLGNCVLLLAAGHGTTTHLLGNGLYALLQHPEQLQLLRENPSLAPTAVMELLRYDSPVQLTSRRLTADVEWAGRRFKAGEEVLTVLGAANHDPEQFPDPDRLDLRRTDNRHVAFGHGPHFCLGAPLARLEAEVAFTTILRRLPQLCLATEQIERLPSLVFRGIKALPVTFASVLPATGATAAAED</sequence>
<dbReference type="InterPro" id="IPR036396">
    <property type="entry name" value="Cyt_P450_sf"/>
</dbReference>
<evidence type="ECO:0000256" key="7">
    <source>
        <dbReference type="RuleBase" id="RU000461"/>
    </source>
</evidence>
<dbReference type="SUPFAM" id="SSF48264">
    <property type="entry name" value="Cytochrome P450"/>
    <property type="match status" value="1"/>
</dbReference>
<dbReference type="PROSITE" id="PS00086">
    <property type="entry name" value="CYTOCHROME_P450"/>
    <property type="match status" value="1"/>
</dbReference>
<dbReference type="GO" id="GO:0004497">
    <property type="term" value="F:monooxygenase activity"/>
    <property type="evidence" value="ECO:0007669"/>
    <property type="project" value="UniProtKB-KW"/>
</dbReference>
<dbReference type="EMBL" id="MCIF01000002">
    <property type="protein sequence ID" value="RAQ95966.1"/>
    <property type="molecule type" value="Genomic_DNA"/>
</dbReference>
<keyword evidence="3 7" id="KW-0479">Metal-binding</keyword>
<dbReference type="Proteomes" id="UP000248706">
    <property type="component" value="Unassembled WGS sequence"/>
</dbReference>
<protein>
    <submittedName>
        <fullName evidence="8">Cytochrome</fullName>
    </submittedName>
</protein>
<evidence type="ECO:0000256" key="6">
    <source>
        <dbReference type="ARBA" id="ARBA00023033"/>
    </source>
</evidence>
<dbReference type="CDD" id="cd20625">
    <property type="entry name" value="CYP164-like"/>
    <property type="match status" value="1"/>
</dbReference>
<dbReference type="GO" id="GO:0016705">
    <property type="term" value="F:oxidoreductase activity, acting on paired donors, with incorporation or reduction of molecular oxygen"/>
    <property type="evidence" value="ECO:0007669"/>
    <property type="project" value="InterPro"/>
</dbReference>
<reference evidence="8 9" key="1">
    <citation type="submission" date="2016-08" db="EMBL/GenBank/DDBJ databases">
        <title>Analysis of Carbohydrate Active Enzymes in Thermogemmatispora T81 Reveals Carbohydrate Degradation Ability.</title>
        <authorList>
            <person name="Tomazini A."/>
            <person name="Lal S."/>
            <person name="Stott M."/>
            <person name="Henrissat B."/>
            <person name="Polikarpov I."/>
            <person name="Sparling R."/>
            <person name="Levin D.B."/>
        </authorList>
    </citation>
    <scope>NUCLEOTIDE SEQUENCE [LARGE SCALE GENOMIC DNA]</scope>
    <source>
        <strain evidence="8 9">T81</strain>
    </source>
</reference>
<dbReference type="InterPro" id="IPR002397">
    <property type="entry name" value="Cyt_P450_B"/>
</dbReference>
<dbReference type="InterPro" id="IPR017972">
    <property type="entry name" value="Cyt_P450_CS"/>
</dbReference>
<dbReference type="FunFam" id="1.10.630.10:FF:000018">
    <property type="entry name" value="Cytochrome P450 monooxygenase"/>
    <property type="match status" value="1"/>
</dbReference>
<evidence type="ECO:0000256" key="2">
    <source>
        <dbReference type="ARBA" id="ARBA00022617"/>
    </source>
</evidence>
<evidence type="ECO:0000256" key="3">
    <source>
        <dbReference type="ARBA" id="ARBA00022723"/>
    </source>
</evidence>
<comment type="similarity">
    <text evidence="1 7">Belongs to the cytochrome P450 family.</text>
</comment>
<evidence type="ECO:0000256" key="4">
    <source>
        <dbReference type="ARBA" id="ARBA00023002"/>
    </source>
</evidence>
<dbReference type="Pfam" id="PF00067">
    <property type="entry name" value="p450"/>
    <property type="match status" value="1"/>
</dbReference>
<evidence type="ECO:0000256" key="5">
    <source>
        <dbReference type="ARBA" id="ARBA00023004"/>
    </source>
</evidence>
<dbReference type="OrthoDB" id="9801155at2"/>
<dbReference type="AlphaFoldDB" id="A0A328VE67"/>
<dbReference type="PANTHER" id="PTHR46696:SF1">
    <property type="entry name" value="CYTOCHROME P450 YJIB-RELATED"/>
    <property type="match status" value="1"/>
</dbReference>
<organism evidence="8 9">
    <name type="scientific">Thermogemmatispora tikiterensis</name>
    <dbReference type="NCBI Taxonomy" id="1825093"/>
    <lineage>
        <taxon>Bacteria</taxon>
        <taxon>Bacillati</taxon>
        <taxon>Chloroflexota</taxon>
        <taxon>Ktedonobacteria</taxon>
        <taxon>Thermogemmatisporales</taxon>
        <taxon>Thermogemmatisporaceae</taxon>
        <taxon>Thermogemmatispora</taxon>
    </lineage>
</organism>
<keyword evidence="5 7" id="KW-0408">Iron</keyword>
<dbReference type="Gene3D" id="1.10.630.10">
    <property type="entry name" value="Cytochrome P450"/>
    <property type="match status" value="1"/>
</dbReference>
<dbReference type="GO" id="GO:0020037">
    <property type="term" value="F:heme binding"/>
    <property type="evidence" value="ECO:0007669"/>
    <property type="project" value="InterPro"/>
</dbReference>
<dbReference type="InterPro" id="IPR001128">
    <property type="entry name" value="Cyt_P450"/>
</dbReference>
<keyword evidence="6 7" id="KW-0503">Monooxygenase</keyword>
<dbReference type="RefSeq" id="WP_112429152.1">
    <property type="nucleotide sequence ID" value="NZ_MCIF01000002.1"/>
</dbReference>
<keyword evidence="9" id="KW-1185">Reference proteome</keyword>
<keyword evidence="4 7" id="KW-0560">Oxidoreductase</keyword>
<evidence type="ECO:0000313" key="9">
    <source>
        <dbReference type="Proteomes" id="UP000248706"/>
    </source>
</evidence>
<dbReference type="PANTHER" id="PTHR46696">
    <property type="entry name" value="P450, PUTATIVE (EUROFUNG)-RELATED"/>
    <property type="match status" value="1"/>
</dbReference>
<accession>A0A328VE67</accession>